<gene>
    <name evidence="3" type="ORF">Cgig2_004335</name>
</gene>
<comment type="caution">
    <text evidence="3">The sequence shown here is derived from an EMBL/GenBank/DDBJ whole genome shotgun (WGS) entry which is preliminary data.</text>
</comment>
<dbReference type="Gene3D" id="1.25.40.280">
    <property type="entry name" value="alix/aip1 like domains"/>
    <property type="match status" value="2"/>
</dbReference>
<organism evidence="3 4">
    <name type="scientific">Carnegiea gigantea</name>
    <dbReference type="NCBI Taxonomy" id="171969"/>
    <lineage>
        <taxon>Eukaryota</taxon>
        <taxon>Viridiplantae</taxon>
        <taxon>Streptophyta</taxon>
        <taxon>Embryophyta</taxon>
        <taxon>Tracheophyta</taxon>
        <taxon>Spermatophyta</taxon>
        <taxon>Magnoliopsida</taxon>
        <taxon>eudicotyledons</taxon>
        <taxon>Gunneridae</taxon>
        <taxon>Pentapetalae</taxon>
        <taxon>Caryophyllales</taxon>
        <taxon>Cactineae</taxon>
        <taxon>Cactaceae</taxon>
        <taxon>Cactoideae</taxon>
        <taxon>Echinocereeae</taxon>
        <taxon>Carnegiea</taxon>
    </lineage>
</organism>
<name>A0A9Q1JYJ0_9CARY</name>
<dbReference type="InterPro" id="IPR038898">
    <property type="entry name" value="BROX"/>
</dbReference>
<keyword evidence="4" id="KW-1185">Reference proteome</keyword>
<evidence type="ECO:0000313" key="3">
    <source>
        <dbReference type="EMBL" id="KAJ8433203.1"/>
    </source>
</evidence>
<dbReference type="Proteomes" id="UP001153076">
    <property type="component" value="Unassembled WGS sequence"/>
</dbReference>
<accession>A0A9Q1JYJ0</accession>
<protein>
    <recommendedName>
        <fullName evidence="2">BRO1 domain-containing protein</fullName>
    </recommendedName>
</protein>
<sequence>MGCTSSLLRGGGGRKMKMSISDMVVFAPAMLIPVPSDLHKGLKGLVPKDLLDRLTALRNRIILLSEDTNVDDSAIPEIKQALEEYLSVLLGLTKKEYAAQESVQFKWRYLDDGRQVSSVLSSWFEVLCVVYTLAVLTLIEANMLLIPKQYAGSSDTIGTELQLGLALENQKATLSVKRRLACEQLTYFTQAHYALCGEKTNEGDVGKQSLFIRYKFLEAKAAAYFYHGLILDKSNEPFSHINAICCLRAAEDVLFESKKACLNFCLGRPVTRAPLLWGPMKHFHQKIPDTASKKFQMYGCLLDQEKGLQPPPELPEFQLSLRPDDYELPAVDLAWSRENWDTLGQPLKVHHI</sequence>
<feature type="domain" description="BRO1" evidence="2">
    <location>
        <begin position="24"/>
        <end position="331"/>
    </location>
</feature>
<dbReference type="SMART" id="SM01041">
    <property type="entry name" value="BRO1"/>
    <property type="match status" value="1"/>
</dbReference>
<dbReference type="OrthoDB" id="1855524at2759"/>
<reference evidence="3" key="1">
    <citation type="submission" date="2022-04" db="EMBL/GenBank/DDBJ databases">
        <title>Carnegiea gigantea Genome sequencing and assembly v2.</title>
        <authorList>
            <person name="Copetti D."/>
            <person name="Sanderson M.J."/>
            <person name="Burquez A."/>
            <person name="Wojciechowski M.F."/>
        </authorList>
    </citation>
    <scope>NUCLEOTIDE SEQUENCE</scope>
    <source>
        <strain evidence="3">SGP5-SGP5p</strain>
        <tissue evidence="3">Aerial part</tissue>
    </source>
</reference>
<dbReference type="PANTHER" id="PTHR23032">
    <property type="entry name" value="BRO1 DOMAIN-CONTAINING PROTEIN BROX"/>
    <property type="match status" value="1"/>
</dbReference>
<dbReference type="InterPro" id="IPR038499">
    <property type="entry name" value="BRO1_sf"/>
</dbReference>
<evidence type="ECO:0000313" key="4">
    <source>
        <dbReference type="Proteomes" id="UP001153076"/>
    </source>
</evidence>
<dbReference type="AlphaFoldDB" id="A0A9Q1JYJ0"/>
<dbReference type="InterPro" id="IPR004328">
    <property type="entry name" value="BRO1_dom"/>
</dbReference>
<dbReference type="EMBL" id="JAKOGI010000554">
    <property type="protein sequence ID" value="KAJ8433203.1"/>
    <property type="molecule type" value="Genomic_DNA"/>
</dbReference>
<evidence type="ECO:0000259" key="2">
    <source>
        <dbReference type="SMART" id="SM01041"/>
    </source>
</evidence>
<proteinExistence type="inferred from homology"/>
<dbReference type="PANTHER" id="PTHR23032:SF2">
    <property type="entry name" value="ENDOSOMAL TARGETING BRO1-LIKE DOMAIN-CONTAINING PROTEIN"/>
    <property type="match status" value="1"/>
</dbReference>
<evidence type="ECO:0000256" key="1">
    <source>
        <dbReference type="ARBA" id="ARBA00008901"/>
    </source>
</evidence>
<comment type="similarity">
    <text evidence="1">Belongs to the BROX family.</text>
</comment>